<gene>
    <name evidence="11" type="ORF">PFL1_02608</name>
</gene>
<evidence type="ECO:0000256" key="7">
    <source>
        <dbReference type="SAM" id="MobiDB-lite"/>
    </source>
</evidence>
<accession>A0A061HH25</accession>
<feature type="region of interest" description="Disordered" evidence="7">
    <location>
        <begin position="485"/>
        <end position="509"/>
    </location>
</feature>
<feature type="compositionally biased region" description="Basic and acidic residues" evidence="7">
    <location>
        <begin position="296"/>
        <end position="306"/>
    </location>
</feature>
<name>A0A061HH25_9BASI</name>
<feature type="domain" description="Helicase C-terminal" evidence="9">
    <location>
        <begin position="1170"/>
        <end position="1351"/>
    </location>
</feature>
<evidence type="ECO:0000259" key="10">
    <source>
        <dbReference type="PROSITE" id="PS51195"/>
    </source>
</evidence>
<dbReference type="Pfam" id="PF00270">
    <property type="entry name" value="DEAD"/>
    <property type="match status" value="1"/>
</dbReference>
<dbReference type="InterPro" id="IPR014001">
    <property type="entry name" value="Helicase_ATP-bd"/>
</dbReference>
<keyword evidence="2" id="KW-0547">Nucleotide-binding</keyword>
<feature type="domain" description="Helicase ATP-binding" evidence="8">
    <location>
        <begin position="782"/>
        <end position="1056"/>
    </location>
</feature>
<evidence type="ECO:0000313" key="12">
    <source>
        <dbReference type="Proteomes" id="UP000053664"/>
    </source>
</evidence>
<feature type="region of interest" description="Disordered" evidence="7">
    <location>
        <begin position="17"/>
        <end position="75"/>
    </location>
</feature>
<dbReference type="PROSITE" id="PS51192">
    <property type="entry name" value="HELICASE_ATP_BIND_1"/>
    <property type="match status" value="1"/>
</dbReference>
<dbReference type="Gene3D" id="3.40.50.300">
    <property type="entry name" value="P-loop containing nucleotide triphosphate hydrolases"/>
    <property type="match status" value="2"/>
</dbReference>
<feature type="compositionally biased region" description="Basic and acidic residues" evidence="7">
    <location>
        <begin position="88"/>
        <end position="98"/>
    </location>
</feature>
<evidence type="ECO:0000256" key="6">
    <source>
        <dbReference type="PROSITE-ProRule" id="PRU00552"/>
    </source>
</evidence>
<dbReference type="HOGENOM" id="CLU_004118_1_0_1"/>
<evidence type="ECO:0000259" key="9">
    <source>
        <dbReference type="PROSITE" id="PS51194"/>
    </source>
</evidence>
<dbReference type="InterPro" id="IPR014014">
    <property type="entry name" value="RNA_helicase_DEAD_Q_motif"/>
</dbReference>
<evidence type="ECO:0000259" key="8">
    <source>
        <dbReference type="PROSITE" id="PS51192"/>
    </source>
</evidence>
<feature type="domain" description="DEAD-box RNA helicase Q" evidence="10">
    <location>
        <begin position="751"/>
        <end position="779"/>
    </location>
</feature>
<feature type="region of interest" description="Disordered" evidence="7">
    <location>
        <begin position="713"/>
        <end position="735"/>
    </location>
</feature>
<dbReference type="InterPro" id="IPR001650">
    <property type="entry name" value="Helicase_C-like"/>
</dbReference>
<dbReference type="Proteomes" id="UP000053664">
    <property type="component" value="Unassembled WGS sequence"/>
</dbReference>
<dbReference type="SUPFAM" id="SSF52540">
    <property type="entry name" value="P-loop containing nucleoside triphosphate hydrolases"/>
    <property type="match status" value="2"/>
</dbReference>
<feature type="compositionally biased region" description="Polar residues" evidence="7">
    <location>
        <begin position="344"/>
        <end position="357"/>
    </location>
</feature>
<dbReference type="eggNOG" id="KOG0327">
    <property type="taxonomic scope" value="Eukaryota"/>
</dbReference>
<evidence type="ECO:0000256" key="4">
    <source>
        <dbReference type="ARBA" id="ARBA00022806"/>
    </source>
</evidence>
<evidence type="ECO:0000256" key="3">
    <source>
        <dbReference type="ARBA" id="ARBA00022801"/>
    </source>
</evidence>
<dbReference type="GeneID" id="19316727"/>
<dbReference type="EC" id="3.6.4.13" evidence="1"/>
<dbReference type="PROSITE" id="PS51195">
    <property type="entry name" value="Q_MOTIF"/>
    <property type="match status" value="1"/>
</dbReference>
<dbReference type="OrthoDB" id="4726at2759"/>
<feature type="compositionally biased region" description="Polar residues" evidence="7">
    <location>
        <begin position="381"/>
        <end position="399"/>
    </location>
</feature>
<reference evidence="11 12" key="1">
    <citation type="journal article" date="2013" name="Plant Cell">
        <title>The transition from a phytopathogenic smut ancestor to an anamorphic biocontrol agent deciphered by comparative whole-genome analysis.</title>
        <authorList>
            <person name="Lefebvre F."/>
            <person name="Joly D.L."/>
            <person name="Labbe C."/>
            <person name="Teichmann B."/>
            <person name="Linning R."/>
            <person name="Belzile F."/>
            <person name="Bakkeren G."/>
            <person name="Belanger R.R."/>
        </authorList>
    </citation>
    <scope>NUCLEOTIDE SEQUENCE [LARGE SCALE GENOMIC DNA]</scope>
    <source>
        <strain evidence="11 12">PF-1</strain>
    </source>
</reference>
<evidence type="ECO:0000256" key="2">
    <source>
        <dbReference type="ARBA" id="ARBA00022741"/>
    </source>
</evidence>
<feature type="short sequence motif" description="Q motif" evidence="6">
    <location>
        <begin position="751"/>
        <end position="779"/>
    </location>
</feature>
<dbReference type="InterPro" id="IPR011545">
    <property type="entry name" value="DEAD/DEAH_box_helicase_dom"/>
</dbReference>
<dbReference type="GO" id="GO:0003724">
    <property type="term" value="F:RNA helicase activity"/>
    <property type="evidence" value="ECO:0007669"/>
    <property type="project" value="UniProtKB-EC"/>
</dbReference>
<dbReference type="GO" id="GO:0003676">
    <property type="term" value="F:nucleic acid binding"/>
    <property type="evidence" value="ECO:0007669"/>
    <property type="project" value="InterPro"/>
</dbReference>
<feature type="region of interest" description="Disordered" evidence="7">
    <location>
        <begin position="666"/>
        <end position="691"/>
    </location>
</feature>
<feature type="compositionally biased region" description="Polar residues" evidence="7">
    <location>
        <begin position="169"/>
        <end position="179"/>
    </location>
</feature>
<dbReference type="KEGG" id="pfp:PFL1_02608"/>
<keyword evidence="3" id="KW-0378">Hydrolase</keyword>
<feature type="region of interest" description="Disordered" evidence="7">
    <location>
        <begin position="169"/>
        <end position="450"/>
    </location>
</feature>
<feature type="compositionally biased region" description="Polar residues" evidence="7">
    <location>
        <begin position="275"/>
        <end position="295"/>
    </location>
</feature>
<dbReference type="PANTHER" id="PTHR47958">
    <property type="entry name" value="ATP-DEPENDENT RNA HELICASE DBP3"/>
    <property type="match status" value="1"/>
</dbReference>
<dbReference type="PROSITE" id="PS51194">
    <property type="entry name" value="HELICASE_CTER"/>
    <property type="match status" value="1"/>
</dbReference>
<dbReference type="RefSeq" id="XP_007878315.1">
    <property type="nucleotide sequence ID" value="XM_007880124.1"/>
</dbReference>
<evidence type="ECO:0000313" key="11">
    <source>
        <dbReference type="EMBL" id="EPQ29936.1"/>
    </source>
</evidence>
<keyword evidence="4" id="KW-0347">Helicase</keyword>
<feature type="compositionally biased region" description="Polar residues" evidence="7">
    <location>
        <begin position="325"/>
        <end position="336"/>
    </location>
</feature>
<dbReference type="GO" id="GO:0005524">
    <property type="term" value="F:ATP binding"/>
    <property type="evidence" value="ECO:0007669"/>
    <property type="project" value="UniProtKB-KW"/>
</dbReference>
<organism evidence="11 12">
    <name type="scientific">Pseudozyma flocculosa PF-1</name>
    <dbReference type="NCBI Taxonomy" id="1277687"/>
    <lineage>
        <taxon>Eukaryota</taxon>
        <taxon>Fungi</taxon>
        <taxon>Dikarya</taxon>
        <taxon>Basidiomycota</taxon>
        <taxon>Ustilaginomycotina</taxon>
        <taxon>Ustilaginomycetes</taxon>
        <taxon>Ustilaginales</taxon>
        <taxon>Ustilaginaceae</taxon>
        <taxon>Pseudozyma</taxon>
    </lineage>
</organism>
<evidence type="ECO:0000256" key="1">
    <source>
        <dbReference type="ARBA" id="ARBA00012552"/>
    </source>
</evidence>
<feature type="region of interest" description="Disordered" evidence="7">
    <location>
        <begin position="88"/>
        <end position="125"/>
    </location>
</feature>
<sequence>MSGSPFIPDNSIWSNAAVSSHSSRPHSPHMPGSLSFAGAPPTSDPSRQPTSDRTDAARLAAHPLPSRPVQSHGQRSASVLFLRGNAHDDHTRSLDSHPAKQSPGAIGGHRIPSRDMGPHLSRSNSLAASVSSFRSANSASPAPSFVTNPATDLDTPISAGKHLFQRQNSTNGALTGSPTSKDHHFFQSGSLSPNPAAHGSRDNNVSGETDYGTPRLFLDSQHVFGGGGGDGSAGARGDGGITHLDGQGWDLERSPSLRSNAGGHAAGRPRPKSWIQPQNIGSSLSQHGDRTVSQPHRSDSADDRGSGRAASAGVPSPKASLGFDDSTQGDGHSATQGYPFPASAVSQRSVSHAQPSDAQLRHDNAPGGSPHADSGGGVGPLTSSPIESSDGQLHHSSLSVHDAGQQRQRQQQQSRSSNARGGDRGGGSPAPTSAGFAAAQNASGGRGTPSLNLPRNLNLVGGLLSPTAATVGSMAAAPALSPLGSPSFAHRAEHHGHQAVQESPSSGALDDQLRQSALLNELIDRLGRVEAGMKDFSRQVSGISRNVSLLLERTKALPPASLAGGGGAAAATNSGNAGTLGAGQPAVLPGASQDEIRALNSQVAALASSVSHLLTVQGTGASAGGSMSQLAGLGIGATPYLGTPQLGGPGGGIERTGSPRVGGPLDAIGRGLSPRPGMGGRGWSSNSANAAAKEANEARWSALGGGGAAAANGRKDGLGLGPGTPSLEDASRDSGAPVAGSGFTLPNAIVTKWEHLNLHPDLLRSILKYGLGPPNKIQQRALPFLLRGSDIIAQAPPTQERIASYVIPALQLVLNAGRENAAAEGLAASLGGRLNLGSGVPPPTRGPVALIISTTVDQATQAQRMALGLGASLGIRVHIAAAGGIDVHQEAQAVVQSWPHIVVGTPQKMSELFTYLTNNAASLSGMGVMGNGAGGVPPPISTAEVRLVVLDEVDQLIARNLADHVSTLLRVLPQPSPPAGRTLGAGAAGAAIAAMSPGLPSNSGGIFNFGDGGAKDAGASGVGTTSLDRQVALFSNTVPQDVLNFAQSIHLRESVRVLVRRDGGSALPAGTTGGGAGAAMGGVGSVAAPQSGFLPSRPGHGREGTQPSNALGAHPVNSSINVLNDPIIAALKGLRQYYLYVAVTSNGGGGMASPNPGMGPHAANEMKLDLITDLMEDIEYGQAVVYCANSVTLEAVIYKLASKGVEAVGLTREMNSYTRQQMLARFRSPTSQFGTGNMVGTPTFAQPAGFAGGGGGGARTKKVLVVCDMAVHPKDVHQVPLIVFYDMPRSVDEYKEKIACASAGAMARPSVCINVVTASGGPRGDVEMLRTLECHLGCKMAELPIDAKQILNF</sequence>
<feature type="compositionally biased region" description="Low complexity" evidence="7">
    <location>
        <begin position="405"/>
        <end position="417"/>
    </location>
</feature>
<evidence type="ECO:0000256" key="5">
    <source>
        <dbReference type="ARBA" id="ARBA00022840"/>
    </source>
</evidence>
<dbReference type="EMBL" id="KE361629">
    <property type="protein sequence ID" value="EPQ29936.1"/>
    <property type="molecule type" value="Genomic_DNA"/>
</dbReference>
<keyword evidence="5" id="KW-0067">ATP-binding</keyword>
<protein>
    <recommendedName>
        <fullName evidence="1">RNA helicase</fullName>
        <ecNumber evidence="1">3.6.4.13</ecNumber>
    </recommendedName>
</protein>
<dbReference type="SMART" id="SM00487">
    <property type="entry name" value="DEXDc"/>
    <property type="match status" value="1"/>
</dbReference>
<feature type="compositionally biased region" description="Gly residues" evidence="7">
    <location>
        <begin position="224"/>
        <end position="240"/>
    </location>
</feature>
<dbReference type="InterPro" id="IPR027417">
    <property type="entry name" value="P-loop_NTPase"/>
</dbReference>
<proteinExistence type="predicted"/>
<dbReference type="GO" id="GO:0016787">
    <property type="term" value="F:hydrolase activity"/>
    <property type="evidence" value="ECO:0007669"/>
    <property type="project" value="UniProtKB-KW"/>
</dbReference>